<dbReference type="SUPFAM" id="SSF109604">
    <property type="entry name" value="HD-domain/PDEase-like"/>
    <property type="match status" value="1"/>
</dbReference>
<evidence type="ECO:0000256" key="2">
    <source>
        <dbReference type="SAM" id="Phobius"/>
    </source>
</evidence>
<dbReference type="InterPro" id="IPR052722">
    <property type="entry name" value="PgpH_phosphodiesterase"/>
</dbReference>
<feature type="compositionally biased region" description="Basic and acidic residues" evidence="1">
    <location>
        <begin position="566"/>
        <end position="578"/>
    </location>
</feature>
<accession>A0A8J7MEL5</accession>
<feature type="domain" description="HD/PDEase" evidence="3">
    <location>
        <begin position="273"/>
        <end position="444"/>
    </location>
</feature>
<keyword evidence="2" id="KW-0472">Membrane</keyword>
<dbReference type="InterPro" id="IPR011621">
    <property type="entry name" value="Metal-dep_PHydrolase_7TM_intra"/>
</dbReference>
<gene>
    <name evidence="4" type="ORF">JIN82_08810</name>
</gene>
<proteinExistence type="predicted"/>
<feature type="transmembrane region" description="Helical" evidence="2">
    <location>
        <begin position="23"/>
        <end position="45"/>
    </location>
</feature>
<feature type="compositionally biased region" description="Polar residues" evidence="1">
    <location>
        <begin position="542"/>
        <end position="551"/>
    </location>
</feature>
<dbReference type="EMBL" id="JAENIM010000039">
    <property type="protein sequence ID" value="MBK1791251.1"/>
    <property type="molecule type" value="Genomic_DNA"/>
</dbReference>
<dbReference type="PANTHER" id="PTHR36442">
    <property type="entry name" value="CYCLIC-DI-AMP PHOSPHODIESTERASE PGPH"/>
    <property type="match status" value="1"/>
</dbReference>
<keyword evidence="2" id="KW-0812">Transmembrane</keyword>
<feature type="transmembrane region" description="Helical" evidence="2">
    <location>
        <begin position="158"/>
        <end position="175"/>
    </location>
</feature>
<dbReference type="RefSeq" id="WP_200311263.1">
    <property type="nucleotide sequence ID" value="NZ_JAENIM010000039.1"/>
</dbReference>
<feature type="region of interest" description="Disordered" evidence="1">
    <location>
        <begin position="504"/>
        <end position="585"/>
    </location>
</feature>
<dbReference type="InterPro" id="IPR006675">
    <property type="entry name" value="HDIG_dom"/>
</dbReference>
<dbReference type="Proteomes" id="UP000624703">
    <property type="component" value="Unassembled WGS sequence"/>
</dbReference>
<dbReference type="InterPro" id="IPR003607">
    <property type="entry name" value="HD/PDEase_dom"/>
</dbReference>
<comment type="caution">
    <text evidence="4">The sequence shown here is derived from an EMBL/GenBank/DDBJ whole genome shotgun (WGS) entry which is preliminary data.</text>
</comment>
<dbReference type="CDD" id="cd00077">
    <property type="entry name" value="HDc"/>
    <property type="match status" value="1"/>
</dbReference>
<dbReference type="SMART" id="SM00471">
    <property type="entry name" value="HDc"/>
    <property type="match status" value="1"/>
</dbReference>
<dbReference type="NCBIfam" id="TIGR00277">
    <property type="entry name" value="HDIG"/>
    <property type="match status" value="1"/>
</dbReference>
<feature type="transmembrane region" description="Helical" evidence="2">
    <location>
        <begin position="187"/>
        <end position="205"/>
    </location>
</feature>
<name>A0A8J7MEL5_9BACT</name>
<dbReference type="Pfam" id="PF07698">
    <property type="entry name" value="7TM-7TMR_HD"/>
    <property type="match status" value="1"/>
</dbReference>
<dbReference type="PANTHER" id="PTHR36442:SF1">
    <property type="entry name" value="CYCLIC-DI-AMP PHOSPHODIESTERASE PGPH"/>
    <property type="match status" value="1"/>
</dbReference>
<dbReference type="Gene3D" id="1.10.3210.10">
    <property type="entry name" value="Hypothetical protein af1432"/>
    <property type="match status" value="1"/>
</dbReference>
<organism evidence="4 5">
    <name type="scientific">Persicirhabdus sediminis</name>
    <dbReference type="NCBI Taxonomy" id="454144"/>
    <lineage>
        <taxon>Bacteria</taxon>
        <taxon>Pseudomonadati</taxon>
        <taxon>Verrucomicrobiota</taxon>
        <taxon>Verrucomicrobiia</taxon>
        <taxon>Verrucomicrobiales</taxon>
        <taxon>Verrucomicrobiaceae</taxon>
        <taxon>Persicirhabdus</taxon>
    </lineage>
</organism>
<dbReference type="Pfam" id="PF01966">
    <property type="entry name" value="HD"/>
    <property type="match status" value="1"/>
</dbReference>
<protein>
    <submittedName>
        <fullName evidence="4">HDIG domain-containing protein</fullName>
    </submittedName>
</protein>
<evidence type="ECO:0000313" key="5">
    <source>
        <dbReference type="Proteomes" id="UP000624703"/>
    </source>
</evidence>
<reference evidence="4" key="1">
    <citation type="submission" date="2021-01" db="EMBL/GenBank/DDBJ databases">
        <title>Modified the classification status of verrucomicrobia.</title>
        <authorList>
            <person name="Feng X."/>
        </authorList>
    </citation>
    <scope>NUCLEOTIDE SEQUENCE</scope>
    <source>
        <strain evidence="4">_KCTC 22039</strain>
    </source>
</reference>
<feature type="transmembrane region" description="Helical" evidence="2">
    <location>
        <begin position="84"/>
        <end position="106"/>
    </location>
</feature>
<feature type="transmembrane region" description="Helical" evidence="2">
    <location>
        <begin position="57"/>
        <end position="75"/>
    </location>
</feature>
<keyword evidence="2" id="KW-1133">Transmembrane helix</keyword>
<keyword evidence="5" id="KW-1185">Reference proteome</keyword>
<feature type="transmembrane region" description="Helical" evidence="2">
    <location>
        <begin position="225"/>
        <end position="244"/>
    </location>
</feature>
<evidence type="ECO:0000259" key="3">
    <source>
        <dbReference type="SMART" id="SM00471"/>
    </source>
</evidence>
<dbReference type="InterPro" id="IPR006674">
    <property type="entry name" value="HD_domain"/>
</dbReference>
<evidence type="ECO:0000313" key="4">
    <source>
        <dbReference type="EMBL" id="MBK1791251.1"/>
    </source>
</evidence>
<dbReference type="AlphaFoldDB" id="A0A8J7MEL5"/>
<sequence>MASASTRRQKNDRNVVSTMEQSFWLRVLIAFVYAALMVLIINFGSPSGDTVFSLQRSFATLAVAASSLALVHLFGEISNRNGKLVLALGGLVIQVAIQRLVNFFVLENGFHGDYMLLLAPVALAPMIHSVLLGRQGGAFSVIFASMFGSMLMPEGAAVAYMVACMVSGFVAVMLTRNVRRRGSLLRAGFYVGLASVVMALVFNHINLMSVQTTEGVSSEGLKLVVALAIGMLTGMIVSGILPILESLFQITTGISWLEMSDLNHRLLRKMQLEAPGTYHHSMVVATLAEAAAEEIGANASLCRVAAYFHDIGKIEKPQYFIENQDEINPHDDLTPKMSALVIISHVKDGVDLALKHKLNPAIIDVIREHHGNSLVAFFYHKAQELRLAELQKVEEGKGNAEDVADVLQSSFRYPGPCPRTRESGIISLADAVESASRSLKKPSSKKIQKLVDDIVRARVNDSQLDDSQLSLGDIREVKRSFVKTLSSMMHTRIDYPKEAEANEMAARGKTATSKMHAGNKAPTSKMKPDVKTATAKMDAESKTATTKLQDQGKSKAATAKLQPDNKPADANKLAEKKTPTKKLKS</sequence>
<evidence type="ECO:0000256" key="1">
    <source>
        <dbReference type="SAM" id="MobiDB-lite"/>
    </source>
</evidence>